<dbReference type="AlphaFoldDB" id="A0A0F8YS53"/>
<feature type="non-terminal residue" evidence="2">
    <location>
        <position position="1"/>
    </location>
</feature>
<dbReference type="EMBL" id="LAZR01055331">
    <property type="protein sequence ID" value="KKK76610.1"/>
    <property type="molecule type" value="Genomic_DNA"/>
</dbReference>
<reference evidence="2" key="1">
    <citation type="journal article" date="2015" name="Nature">
        <title>Complex archaea that bridge the gap between prokaryotes and eukaryotes.</title>
        <authorList>
            <person name="Spang A."/>
            <person name="Saw J.H."/>
            <person name="Jorgensen S.L."/>
            <person name="Zaremba-Niedzwiedzka K."/>
            <person name="Martijn J."/>
            <person name="Lind A.E."/>
            <person name="van Eijk R."/>
            <person name="Schleper C."/>
            <person name="Guy L."/>
            <person name="Ettema T.J."/>
        </authorList>
    </citation>
    <scope>NUCLEOTIDE SEQUENCE</scope>
</reference>
<sequence>HRNIDPLMIFHLDTDDTTEIAAFKAKMDAAKGKGENMYIPKDAVVPEQLSIAPNAALNPLPWISFLNNSFFQAAGVPQIIVGGSQEFTEATAKIAYLAFQQTIEEEQLFIEEQFANQLFLEIELEFPASLENELLSDNKKDGAENIDASETTAGEGE</sequence>
<evidence type="ECO:0000256" key="1">
    <source>
        <dbReference type="SAM" id="MobiDB-lite"/>
    </source>
</evidence>
<name>A0A0F8YS53_9ZZZZ</name>
<protein>
    <submittedName>
        <fullName evidence="2">Uncharacterized protein</fullName>
    </submittedName>
</protein>
<gene>
    <name evidence="2" type="ORF">LCGC14_2861890</name>
</gene>
<evidence type="ECO:0000313" key="2">
    <source>
        <dbReference type="EMBL" id="KKK76610.1"/>
    </source>
</evidence>
<comment type="caution">
    <text evidence="2">The sequence shown here is derived from an EMBL/GenBank/DDBJ whole genome shotgun (WGS) entry which is preliminary data.</text>
</comment>
<feature type="compositionally biased region" description="Polar residues" evidence="1">
    <location>
        <begin position="148"/>
        <end position="157"/>
    </location>
</feature>
<proteinExistence type="predicted"/>
<feature type="region of interest" description="Disordered" evidence="1">
    <location>
        <begin position="137"/>
        <end position="157"/>
    </location>
</feature>
<accession>A0A0F8YS53</accession>
<organism evidence="2">
    <name type="scientific">marine sediment metagenome</name>
    <dbReference type="NCBI Taxonomy" id="412755"/>
    <lineage>
        <taxon>unclassified sequences</taxon>
        <taxon>metagenomes</taxon>
        <taxon>ecological metagenomes</taxon>
    </lineage>
</organism>